<sequence length="174" mass="19891">MKDYMNATEQENFLMAWGAQSAIAIVIDEAQGHVTKEVSADLKRARSFTERALRNWMEPMNQKTRGIITKKAAGVTLGLLNDAKKKAEQVAFLKHMQKVREEAYKENPDHVLDLAEITMTAVWVLVQKFTKPQYTVVYRNRIHTTYGVLKYFCTRTVWSAATAHPCRSNQCPLV</sequence>
<organism evidence="1 2">
    <name type="scientific">Alicyclobacillus fastidiosus</name>
    <dbReference type="NCBI Taxonomy" id="392011"/>
    <lineage>
        <taxon>Bacteria</taxon>
        <taxon>Bacillati</taxon>
        <taxon>Bacillota</taxon>
        <taxon>Bacilli</taxon>
        <taxon>Bacillales</taxon>
        <taxon>Alicyclobacillaceae</taxon>
        <taxon>Alicyclobacillus</taxon>
    </lineage>
</organism>
<protein>
    <submittedName>
        <fullName evidence="1">Uncharacterized protein</fullName>
    </submittedName>
</protein>
<proteinExistence type="predicted"/>
<accession>A0ABY6ZPJ2</accession>
<dbReference type="RefSeq" id="WP_268008681.1">
    <property type="nucleotide sequence ID" value="NZ_BSUT01000003.1"/>
</dbReference>
<dbReference type="Proteomes" id="UP001164761">
    <property type="component" value="Plasmid unnamed1"/>
</dbReference>
<evidence type="ECO:0000313" key="1">
    <source>
        <dbReference type="EMBL" id="WAH44809.1"/>
    </source>
</evidence>
<geneLocation type="plasmid" evidence="1 2">
    <name>unnamed1</name>
</geneLocation>
<keyword evidence="2" id="KW-1185">Reference proteome</keyword>
<evidence type="ECO:0000313" key="2">
    <source>
        <dbReference type="Proteomes" id="UP001164761"/>
    </source>
</evidence>
<name>A0ABY6ZPJ2_9BACL</name>
<reference evidence="1" key="1">
    <citation type="submission" date="2022-08" db="EMBL/GenBank/DDBJ databases">
        <title>Alicyclobacillus fastidiosus DSM 17978, complete genome.</title>
        <authorList>
            <person name="Wang Q."/>
            <person name="Cai R."/>
            <person name="Wang Z."/>
        </authorList>
    </citation>
    <scope>NUCLEOTIDE SEQUENCE</scope>
    <source>
        <strain evidence="1">DSM 17978</strain>
        <plasmid evidence="1">unnamed1</plasmid>
    </source>
</reference>
<gene>
    <name evidence="1" type="ORF">NZD89_28545</name>
</gene>
<keyword evidence="1" id="KW-0614">Plasmid</keyword>
<dbReference type="EMBL" id="CP104068">
    <property type="protein sequence ID" value="WAH44809.1"/>
    <property type="molecule type" value="Genomic_DNA"/>
</dbReference>